<protein>
    <recommendedName>
        <fullName evidence="4">BED-type domain-containing protein</fullName>
    </recommendedName>
</protein>
<proteinExistence type="predicted"/>
<keyword evidence="1" id="KW-0479">Metal-binding</keyword>
<dbReference type="EMBL" id="JAIWYP010000003">
    <property type="protein sequence ID" value="KAH3850549.1"/>
    <property type="molecule type" value="Genomic_DNA"/>
</dbReference>
<reference evidence="5" key="2">
    <citation type="submission" date="2020-11" db="EMBL/GenBank/DDBJ databases">
        <authorList>
            <person name="McCartney M.A."/>
            <person name="Auch B."/>
            <person name="Kono T."/>
            <person name="Mallez S."/>
            <person name="Becker A."/>
            <person name="Gohl D.M."/>
            <person name="Silverstein K.A.T."/>
            <person name="Koren S."/>
            <person name="Bechman K.B."/>
            <person name="Herman A."/>
            <person name="Abrahante J.E."/>
            <person name="Garbe J."/>
        </authorList>
    </citation>
    <scope>NUCLEOTIDE SEQUENCE</scope>
    <source>
        <strain evidence="5">Duluth1</strain>
        <tissue evidence="5">Whole animal</tissue>
    </source>
</reference>
<dbReference type="AlphaFoldDB" id="A0A9D4L3E8"/>
<evidence type="ECO:0000256" key="1">
    <source>
        <dbReference type="ARBA" id="ARBA00022723"/>
    </source>
</evidence>
<evidence type="ECO:0000313" key="5">
    <source>
        <dbReference type="EMBL" id="KAH3850549.1"/>
    </source>
</evidence>
<evidence type="ECO:0000256" key="3">
    <source>
        <dbReference type="ARBA" id="ARBA00022833"/>
    </source>
</evidence>
<evidence type="ECO:0000313" key="6">
    <source>
        <dbReference type="Proteomes" id="UP000828390"/>
    </source>
</evidence>
<dbReference type="InterPro" id="IPR036236">
    <property type="entry name" value="Znf_C2H2_sf"/>
</dbReference>
<reference evidence="5" key="1">
    <citation type="journal article" date="2019" name="bioRxiv">
        <title>The Genome of the Zebra Mussel, Dreissena polymorpha: A Resource for Invasive Species Research.</title>
        <authorList>
            <person name="McCartney M.A."/>
            <person name="Auch B."/>
            <person name="Kono T."/>
            <person name="Mallez S."/>
            <person name="Zhang Y."/>
            <person name="Obille A."/>
            <person name="Becker A."/>
            <person name="Abrahante J.E."/>
            <person name="Garbe J."/>
            <person name="Badalamenti J.P."/>
            <person name="Herman A."/>
            <person name="Mangelson H."/>
            <person name="Liachko I."/>
            <person name="Sullivan S."/>
            <person name="Sone E.D."/>
            <person name="Koren S."/>
            <person name="Silverstein K.A.T."/>
            <person name="Beckman K.B."/>
            <person name="Gohl D.M."/>
        </authorList>
    </citation>
    <scope>NUCLEOTIDE SEQUENCE</scope>
    <source>
        <strain evidence="5">Duluth1</strain>
        <tissue evidence="5">Whole animal</tissue>
    </source>
</reference>
<dbReference type="Proteomes" id="UP000828390">
    <property type="component" value="Unassembled WGS sequence"/>
</dbReference>
<keyword evidence="6" id="KW-1185">Reference proteome</keyword>
<dbReference type="SUPFAM" id="SSF57667">
    <property type="entry name" value="beta-beta-alpha zinc fingers"/>
    <property type="match status" value="1"/>
</dbReference>
<sequence>MPLSSDAWKFFKRAAVKKSATCILCPTTLLLQGGTSKLRNHMRLKHPAEFRCEPFPVKLTSLDCYVNTLKKMTGSESESI</sequence>
<dbReference type="GO" id="GO:0008270">
    <property type="term" value="F:zinc ion binding"/>
    <property type="evidence" value="ECO:0007669"/>
    <property type="project" value="UniProtKB-KW"/>
</dbReference>
<comment type="caution">
    <text evidence="5">The sequence shown here is derived from an EMBL/GenBank/DDBJ whole genome shotgun (WGS) entry which is preliminary data.</text>
</comment>
<dbReference type="SMART" id="SM00614">
    <property type="entry name" value="ZnF_BED"/>
    <property type="match status" value="1"/>
</dbReference>
<evidence type="ECO:0000259" key="4">
    <source>
        <dbReference type="Pfam" id="PF02892"/>
    </source>
</evidence>
<dbReference type="GO" id="GO:0003677">
    <property type="term" value="F:DNA binding"/>
    <property type="evidence" value="ECO:0007669"/>
    <property type="project" value="InterPro"/>
</dbReference>
<feature type="domain" description="BED-type" evidence="4">
    <location>
        <begin position="5"/>
        <end position="47"/>
    </location>
</feature>
<dbReference type="Pfam" id="PF02892">
    <property type="entry name" value="zf-BED"/>
    <property type="match status" value="1"/>
</dbReference>
<dbReference type="InterPro" id="IPR003656">
    <property type="entry name" value="Znf_BED"/>
</dbReference>
<name>A0A9D4L3E8_DREPO</name>
<keyword evidence="2" id="KW-0863">Zinc-finger</keyword>
<keyword evidence="3" id="KW-0862">Zinc</keyword>
<accession>A0A9D4L3E8</accession>
<evidence type="ECO:0000256" key="2">
    <source>
        <dbReference type="ARBA" id="ARBA00022771"/>
    </source>
</evidence>
<organism evidence="5 6">
    <name type="scientific">Dreissena polymorpha</name>
    <name type="common">Zebra mussel</name>
    <name type="synonym">Mytilus polymorpha</name>
    <dbReference type="NCBI Taxonomy" id="45954"/>
    <lineage>
        <taxon>Eukaryota</taxon>
        <taxon>Metazoa</taxon>
        <taxon>Spiralia</taxon>
        <taxon>Lophotrochozoa</taxon>
        <taxon>Mollusca</taxon>
        <taxon>Bivalvia</taxon>
        <taxon>Autobranchia</taxon>
        <taxon>Heteroconchia</taxon>
        <taxon>Euheterodonta</taxon>
        <taxon>Imparidentia</taxon>
        <taxon>Neoheterodontei</taxon>
        <taxon>Myida</taxon>
        <taxon>Dreissenoidea</taxon>
        <taxon>Dreissenidae</taxon>
        <taxon>Dreissena</taxon>
    </lineage>
</organism>
<gene>
    <name evidence="5" type="ORF">DPMN_092964</name>
</gene>